<keyword evidence="4 10" id="KW-0133">Cell shape</keyword>
<feature type="transmembrane region" description="Helical" evidence="10">
    <location>
        <begin position="419"/>
        <end position="440"/>
    </location>
</feature>
<feature type="transmembrane region" description="Helical" evidence="10">
    <location>
        <begin position="90"/>
        <end position="114"/>
    </location>
</feature>
<feature type="transmembrane region" description="Helical" evidence="10">
    <location>
        <begin position="158"/>
        <end position="178"/>
    </location>
</feature>
<keyword evidence="10 11" id="KW-0961">Cell wall biogenesis/degradation</keyword>
<feature type="transmembrane region" description="Helical" evidence="10">
    <location>
        <begin position="285"/>
        <end position="303"/>
    </location>
</feature>
<keyword evidence="10 11" id="KW-0813">Transport</keyword>
<evidence type="ECO:0000256" key="10">
    <source>
        <dbReference type="HAMAP-Rule" id="MF_02078"/>
    </source>
</evidence>
<evidence type="ECO:0000313" key="13">
    <source>
        <dbReference type="Proteomes" id="UP000186609"/>
    </source>
</evidence>
<evidence type="ECO:0000256" key="6">
    <source>
        <dbReference type="ARBA" id="ARBA00022989"/>
    </source>
</evidence>
<dbReference type="GO" id="GO:0015648">
    <property type="term" value="F:lipid-linked peptidoglycan transporter activity"/>
    <property type="evidence" value="ECO:0007669"/>
    <property type="project" value="UniProtKB-UniRule"/>
</dbReference>
<feature type="transmembrane region" description="Helical" evidence="10">
    <location>
        <begin position="362"/>
        <end position="382"/>
    </location>
</feature>
<dbReference type="Proteomes" id="UP000186609">
    <property type="component" value="Chromosome"/>
</dbReference>
<feature type="transmembrane region" description="Helical" evidence="10">
    <location>
        <begin position="243"/>
        <end position="265"/>
    </location>
</feature>
<dbReference type="GO" id="GO:0071555">
    <property type="term" value="P:cell wall organization"/>
    <property type="evidence" value="ECO:0007669"/>
    <property type="project" value="UniProtKB-UniRule"/>
</dbReference>
<dbReference type="PANTHER" id="PTHR47019">
    <property type="entry name" value="LIPID II FLIPPASE MURJ"/>
    <property type="match status" value="1"/>
</dbReference>
<comment type="function">
    <text evidence="8 10 11">Involved in peptidoglycan biosynthesis. Transports lipid-linked peptidoglycan precursors from the inner to the outer leaflet of the cytoplasmic membrane.</text>
</comment>
<feature type="transmembrane region" description="Helical" evidence="10">
    <location>
        <begin position="324"/>
        <end position="350"/>
    </location>
</feature>
<dbReference type="HAMAP" id="MF_02078">
    <property type="entry name" value="MurJ_MviN"/>
    <property type="match status" value="1"/>
</dbReference>
<comment type="pathway">
    <text evidence="10">Cell wall biogenesis; peptidoglycan biosynthesis.</text>
</comment>
<feature type="transmembrane region" description="Helical" evidence="10">
    <location>
        <begin position="394"/>
        <end position="413"/>
    </location>
</feature>
<dbReference type="Pfam" id="PF03023">
    <property type="entry name" value="MurJ"/>
    <property type="match status" value="1"/>
</dbReference>
<reference evidence="12 13" key="1">
    <citation type="submission" date="2017-01" db="EMBL/GenBank/DDBJ databases">
        <authorList>
            <person name="Mah S.A."/>
            <person name="Swanson W.J."/>
            <person name="Moy G.W."/>
            <person name="Vacquier V.D."/>
        </authorList>
    </citation>
    <scope>NUCLEOTIDE SEQUENCE [LARGE SCALE GENOMIC DNA]</scope>
    <source>
        <strain evidence="12 13">DCY110</strain>
    </source>
</reference>
<dbReference type="GO" id="GO:0009252">
    <property type="term" value="P:peptidoglycan biosynthetic process"/>
    <property type="evidence" value="ECO:0007669"/>
    <property type="project" value="UniProtKB-UniRule"/>
</dbReference>
<accession>A0A1P8K4B6</accession>
<evidence type="ECO:0000256" key="7">
    <source>
        <dbReference type="ARBA" id="ARBA00023136"/>
    </source>
</evidence>
<evidence type="ECO:0000256" key="9">
    <source>
        <dbReference type="ARBA" id="ARBA00061532"/>
    </source>
</evidence>
<dbReference type="AlphaFoldDB" id="A0A1P8K4B6"/>
<keyword evidence="5 10" id="KW-0573">Peptidoglycan synthesis</keyword>
<organism evidence="12 13">
    <name type="scientific">Rhodoferax koreensis</name>
    <dbReference type="NCBI Taxonomy" id="1842727"/>
    <lineage>
        <taxon>Bacteria</taxon>
        <taxon>Pseudomonadati</taxon>
        <taxon>Pseudomonadota</taxon>
        <taxon>Betaproteobacteria</taxon>
        <taxon>Burkholderiales</taxon>
        <taxon>Comamonadaceae</taxon>
        <taxon>Rhodoferax</taxon>
    </lineage>
</organism>
<feature type="transmembrane region" description="Helical" evidence="10">
    <location>
        <begin position="452"/>
        <end position="472"/>
    </location>
</feature>
<evidence type="ECO:0000256" key="11">
    <source>
        <dbReference type="PIRNR" id="PIRNR002869"/>
    </source>
</evidence>
<proteinExistence type="inferred from homology"/>
<evidence type="ECO:0000313" key="12">
    <source>
        <dbReference type="EMBL" id="APW40853.1"/>
    </source>
</evidence>
<evidence type="ECO:0000256" key="3">
    <source>
        <dbReference type="ARBA" id="ARBA00022692"/>
    </source>
</evidence>
<evidence type="ECO:0000256" key="1">
    <source>
        <dbReference type="ARBA" id="ARBA00004651"/>
    </source>
</evidence>
<protein>
    <recommendedName>
        <fullName evidence="10">Probable lipid II flippase MurJ</fullName>
    </recommendedName>
</protein>
<dbReference type="UniPathway" id="UPA00219"/>
<dbReference type="CDD" id="cd13123">
    <property type="entry name" value="MATE_MurJ_like"/>
    <property type="match status" value="1"/>
</dbReference>
<dbReference type="InterPro" id="IPR051050">
    <property type="entry name" value="Lipid_II_flippase_MurJ/MviN"/>
</dbReference>
<evidence type="ECO:0000256" key="8">
    <source>
        <dbReference type="ARBA" id="ARBA00060041"/>
    </source>
</evidence>
<dbReference type="RefSeq" id="WP_076205402.1">
    <property type="nucleotide sequence ID" value="NZ_CP019236.1"/>
</dbReference>
<keyword evidence="13" id="KW-1185">Reference proteome</keyword>
<dbReference type="GO" id="GO:0034204">
    <property type="term" value="P:lipid translocation"/>
    <property type="evidence" value="ECO:0007669"/>
    <property type="project" value="TreeGrafter"/>
</dbReference>
<dbReference type="GO" id="GO:0008360">
    <property type="term" value="P:regulation of cell shape"/>
    <property type="evidence" value="ECO:0007669"/>
    <property type="project" value="UniProtKB-UniRule"/>
</dbReference>
<dbReference type="OrthoDB" id="9816572at2"/>
<gene>
    <name evidence="10" type="primary">murJ</name>
    <name evidence="12" type="ORF">RD110_21450</name>
</gene>
<evidence type="ECO:0000256" key="2">
    <source>
        <dbReference type="ARBA" id="ARBA00022475"/>
    </source>
</evidence>
<sequence>MSLLKSASTISLLTLASRVAGLIRDQLFAATFGANALTDAFYVAFRIPNLFRRLFGEGAFSQAFVPVLAASKTKHGLEPTKQLIDSVATVLTWVLLLTSVIGVIGAPLLVWGMAGGLQQEPAAYEVAVTMTRWMFPYILFISLVSMASGILNTWRVFAVPAATPVLLNIAMIAATLWGTPWFRAHGIEPIYAQALGVMLGGVLQLAVQVPALRRLGLFPKIGASWSALRTAWRDPATQNVAKLMLPALLGVGVAQISIFINTQIASRLAPGSVSWISGADRLMEFPTALLGVALGVVLMPQLAGAKAANDPLQYSAMLDWGLRLVVLLAIPCSVALLTFAQPMVAVIFHYGKFGEYDVAQTAYALMGWGVGLVGIVAIKVLAPGYYASHNMRTPALIAVAVLVITQLLNLLLVPVFQHAALTLSVGLGALVNATWLLIGLLKRGSYKPAPGWWVYLLQVIAGSALMAIFLMWAANQVPWTQLQGQSLKRAGLLALILSAAAATYFIAIMAAGVKLRKLLRH</sequence>
<dbReference type="STRING" id="1842727.RD110_21450"/>
<feature type="transmembrane region" description="Helical" evidence="10">
    <location>
        <begin position="134"/>
        <end position="151"/>
    </location>
</feature>
<keyword evidence="7 10" id="KW-0472">Membrane</keyword>
<dbReference type="PANTHER" id="PTHR47019:SF1">
    <property type="entry name" value="LIPID II FLIPPASE MURJ"/>
    <property type="match status" value="1"/>
</dbReference>
<comment type="subcellular location">
    <subcellularLocation>
        <location evidence="10">Cell inner membrane</location>
        <topology evidence="10">Multi-pass membrane protein</topology>
    </subcellularLocation>
    <subcellularLocation>
        <location evidence="1">Cell membrane</location>
        <topology evidence="1">Multi-pass membrane protein</topology>
    </subcellularLocation>
</comment>
<dbReference type="PIRSF" id="PIRSF002869">
    <property type="entry name" value="MviN"/>
    <property type="match status" value="1"/>
</dbReference>
<comment type="similarity">
    <text evidence="9 10 11">Belongs to the MurJ/MviN family.</text>
</comment>
<dbReference type="InterPro" id="IPR004268">
    <property type="entry name" value="MurJ"/>
</dbReference>
<dbReference type="NCBIfam" id="TIGR01695">
    <property type="entry name" value="murJ_mviN"/>
    <property type="match status" value="1"/>
</dbReference>
<feature type="transmembrane region" description="Helical" evidence="10">
    <location>
        <begin position="492"/>
        <end position="513"/>
    </location>
</feature>
<name>A0A1P8K4B6_9BURK</name>
<dbReference type="GO" id="GO:0005886">
    <property type="term" value="C:plasma membrane"/>
    <property type="evidence" value="ECO:0007669"/>
    <property type="project" value="UniProtKB-SubCell"/>
</dbReference>
<keyword evidence="6 10" id="KW-1133">Transmembrane helix</keyword>
<dbReference type="PRINTS" id="PR01806">
    <property type="entry name" value="VIRFACTRMVIN"/>
</dbReference>
<feature type="transmembrane region" description="Helical" evidence="10">
    <location>
        <begin position="190"/>
        <end position="212"/>
    </location>
</feature>
<dbReference type="KEGG" id="rhy:RD110_21450"/>
<keyword evidence="3 10" id="KW-0812">Transmembrane</keyword>
<dbReference type="EMBL" id="CP019236">
    <property type="protein sequence ID" value="APW40853.1"/>
    <property type="molecule type" value="Genomic_DNA"/>
</dbReference>
<keyword evidence="10" id="KW-0997">Cell inner membrane</keyword>
<evidence type="ECO:0000256" key="4">
    <source>
        <dbReference type="ARBA" id="ARBA00022960"/>
    </source>
</evidence>
<keyword evidence="2 10" id="KW-1003">Cell membrane</keyword>
<evidence type="ECO:0000256" key="5">
    <source>
        <dbReference type="ARBA" id="ARBA00022984"/>
    </source>
</evidence>